<reference evidence="1" key="2">
    <citation type="submission" date="2020-11" db="EMBL/GenBank/DDBJ databases">
        <authorList>
            <person name="McCartney M.A."/>
            <person name="Auch B."/>
            <person name="Kono T."/>
            <person name="Mallez S."/>
            <person name="Becker A."/>
            <person name="Gohl D.M."/>
            <person name="Silverstein K.A.T."/>
            <person name="Koren S."/>
            <person name="Bechman K.B."/>
            <person name="Herman A."/>
            <person name="Abrahante J.E."/>
            <person name="Garbe J."/>
        </authorList>
    </citation>
    <scope>NUCLEOTIDE SEQUENCE</scope>
    <source>
        <strain evidence="1">Duluth1</strain>
        <tissue evidence="1">Whole animal</tissue>
    </source>
</reference>
<evidence type="ECO:0000313" key="2">
    <source>
        <dbReference type="Proteomes" id="UP000828390"/>
    </source>
</evidence>
<proteinExistence type="predicted"/>
<dbReference type="EMBL" id="JAIWYP010000011">
    <property type="protein sequence ID" value="KAH3739982.1"/>
    <property type="molecule type" value="Genomic_DNA"/>
</dbReference>
<evidence type="ECO:0008006" key="3">
    <source>
        <dbReference type="Google" id="ProtNLM"/>
    </source>
</evidence>
<keyword evidence="2" id="KW-1185">Reference proteome</keyword>
<protein>
    <recommendedName>
        <fullName evidence="3">Protein kinase domain-containing protein</fullName>
    </recommendedName>
</protein>
<name>A0A9D4D799_DREPO</name>
<dbReference type="AlphaFoldDB" id="A0A9D4D799"/>
<gene>
    <name evidence="1" type="ORF">DPMN_046674</name>
</gene>
<comment type="caution">
    <text evidence="1">The sequence shown here is derived from an EMBL/GenBank/DDBJ whole genome shotgun (WGS) entry which is preliminary data.</text>
</comment>
<dbReference type="Proteomes" id="UP000828390">
    <property type="component" value="Unassembled WGS sequence"/>
</dbReference>
<reference evidence="1" key="1">
    <citation type="journal article" date="2019" name="bioRxiv">
        <title>The Genome of the Zebra Mussel, Dreissena polymorpha: A Resource for Invasive Species Research.</title>
        <authorList>
            <person name="McCartney M.A."/>
            <person name="Auch B."/>
            <person name="Kono T."/>
            <person name="Mallez S."/>
            <person name="Zhang Y."/>
            <person name="Obille A."/>
            <person name="Becker A."/>
            <person name="Abrahante J.E."/>
            <person name="Garbe J."/>
            <person name="Badalamenti J.P."/>
            <person name="Herman A."/>
            <person name="Mangelson H."/>
            <person name="Liachko I."/>
            <person name="Sullivan S."/>
            <person name="Sone E.D."/>
            <person name="Koren S."/>
            <person name="Silverstein K.A.T."/>
            <person name="Beckman K.B."/>
            <person name="Gohl D.M."/>
        </authorList>
    </citation>
    <scope>NUCLEOTIDE SEQUENCE</scope>
    <source>
        <strain evidence="1">Duluth1</strain>
        <tissue evidence="1">Whole animal</tissue>
    </source>
</reference>
<evidence type="ECO:0000313" key="1">
    <source>
        <dbReference type="EMBL" id="KAH3739982.1"/>
    </source>
</evidence>
<sequence length="76" mass="8886">MLDSKLKVKIIDFGLARSIKDTDGILQVRNFQQDIGNVLRIFSGLYTTEEYTSVWDMQKRYEEIGNVRCVHFLCIL</sequence>
<organism evidence="1 2">
    <name type="scientific">Dreissena polymorpha</name>
    <name type="common">Zebra mussel</name>
    <name type="synonym">Mytilus polymorpha</name>
    <dbReference type="NCBI Taxonomy" id="45954"/>
    <lineage>
        <taxon>Eukaryota</taxon>
        <taxon>Metazoa</taxon>
        <taxon>Spiralia</taxon>
        <taxon>Lophotrochozoa</taxon>
        <taxon>Mollusca</taxon>
        <taxon>Bivalvia</taxon>
        <taxon>Autobranchia</taxon>
        <taxon>Heteroconchia</taxon>
        <taxon>Euheterodonta</taxon>
        <taxon>Imparidentia</taxon>
        <taxon>Neoheterodontei</taxon>
        <taxon>Myida</taxon>
        <taxon>Dreissenoidea</taxon>
        <taxon>Dreissenidae</taxon>
        <taxon>Dreissena</taxon>
    </lineage>
</organism>
<accession>A0A9D4D799</accession>